<dbReference type="GO" id="GO:0016301">
    <property type="term" value="F:kinase activity"/>
    <property type="evidence" value="ECO:0007669"/>
    <property type="project" value="UniProtKB-KW"/>
</dbReference>
<dbReference type="Gene3D" id="3.90.228.20">
    <property type="match status" value="1"/>
</dbReference>
<evidence type="ECO:0000256" key="10">
    <source>
        <dbReference type="ARBA" id="ARBA00023211"/>
    </source>
</evidence>
<dbReference type="InterPro" id="IPR008210">
    <property type="entry name" value="PEP_carboxykinase_N"/>
</dbReference>
<reference evidence="14 15" key="1">
    <citation type="submission" date="2018-10" db="EMBL/GenBank/DDBJ databases">
        <authorList>
            <person name="Zhang X."/>
        </authorList>
    </citation>
    <scope>NUCLEOTIDE SEQUENCE [LARGE SCALE GENOMIC DNA]</scope>
    <source>
        <strain evidence="14 15">SK-G1</strain>
    </source>
</reference>
<keyword evidence="9 13" id="KW-0067">ATP-binding</keyword>
<accession>A0A3G2R1N4</accession>
<feature type="binding site" evidence="13">
    <location>
        <position position="192"/>
    </location>
    <ligand>
        <name>ATP</name>
        <dbReference type="ChEBI" id="CHEBI:30616"/>
    </ligand>
</feature>
<dbReference type="Gene3D" id="3.40.449.10">
    <property type="entry name" value="Phosphoenolpyruvate Carboxykinase, domain 1"/>
    <property type="match status" value="1"/>
</dbReference>
<evidence type="ECO:0000256" key="8">
    <source>
        <dbReference type="ARBA" id="ARBA00022793"/>
    </source>
</evidence>
<dbReference type="PROSITE" id="PS00532">
    <property type="entry name" value="PEPCK_ATP"/>
    <property type="match status" value="1"/>
</dbReference>
<evidence type="ECO:0000256" key="5">
    <source>
        <dbReference type="ARBA" id="ARBA00022490"/>
    </source>
</evidence>
<evidence type="ECO:0000256" key="9">
    <source>
        <dbReference type="ARBA" id="ARBA00022840"/>
    </source>
</evidence>
<keyword evidence="10 13" id="KW-0464">Manganese</keyword>
<feature type="binding site" evidence="13">
    <location>
        <position position="313"/>
    </location>
    <ligand>
        <name>ATP</name>
        <dbReference type="ChEBI" id="CHEBI:30616"/>
    </ligand>
</feature>
<dbReference type="PIRSF" id="PIRSF006294">
    <property type="entry name" value="PEP_crbxkin"/>
    <property type="match status" value="1"/>
</dbReference>
<dbReference type="KEGG" id="bacg:D2962_00900"/>
<evidence type="ECO:0000256" key="3">
    <source>
        <dbReference type="ARBA" id="ARBA00012363"/>
    </source>
</evidence>
<feature type="binding site" evidence="13">
    <location>
        <position position="186"/>
    </location>
    <ligand>
        <name>substrate</name>
    </ligand>
</feature>
<organism evidence="14 15">
    <name type="scientific">Biomaibacter acetigenes</name>
    <dbReference type="NCBI Taxonomy" id="2316383"/>
    <lineage>
        <taxon>Bacteria</taxon>
        <taxon>Bacillati</taxon>
        <taxon>Bacillota</taxon>
        <taxon>Clostridia</taxon>
        <taxon>Thermosediminibacterales</taxon>
        <taxon>Tepidanaerobacteraceae</taxon>
        <taxon>Biomaibacter</taxon>
    </lineage>
</organism>
<evidence type="ECO:0000256" key="11">
    <source>
        <dbReference type="ARBA" id="ARBA00023239"/>
    </source>
</evidence>
<dbReference type="InterPro" id="IPR015994">
    <property type="entry name" value="PEPCK_ATP_CS"/>
</dbReference>
<keyword evidence="4 13" id="KW-0312">Gluconeogenesis</keyword>
<feature type="binding site" evidence="13">
    <location>
        <position position="276"/>
    </location>
    <ligand>
        <name>ATP</name>
        <dbReference type="ChEBI" id="CHEBI:30616"/>
    </ligand>
</feature>
<keyword evidence="14" id="KW-0808">Transferase</keyword>
<evidence type="ECO:0000256" key="12">
    <source>
        <dbReference type="ARBA" id="ARBA00047371"/>
    </source>
</evidence>
<dbReference type="FunFam" id="3.40.449.10:FF:000001">
    <property type="entry name" value="Phosphoenolpyruvate carboxykinase (ATP)"/>
    <property type="match status" value="1"/>
</dbReference>
<dbReference type="GO" id="GO:0005829">
    <property type="term" value="C:cytosol"/>
    <property type="evidence" value="ECO:0007669"/>
    <property type="project" value="TreeGrafter"/>
</dbReference>
<proteinExistence type="inferred from homology"/>
<dbReference type="UniPathway" id="UPA00138"/>
<keyword evidence="14" id="KW-0418">Kinase</keyword>
<comment type="catalytic activity">
    <reaction evidence="12 13">
        <text>oxaloacetate + ATP = phosphoenolpyruvate + ADP + CO2</text>
        <dbReference type="Rhea" id="RHEA:18617"/>
        <dbReference type="ChEBI" id="CHEBI:16452"/>
        <dbReference type="ChEBI" id="CHEBI:16526"/>
        <dbReference type="ChEBI" id="CHEBI:30616"/>
        <dbReference type="ChEBI" id="CHEBI:58702"/>
        <dbReference type="ChEBI" id="CHEBI:456216"/>
        <dbReference type="EC" id="4.1.1.49"/>
    </reaction>
</comment>
<evidence type="ECO:0000313" key="15">
    <source>
        <dbReference type="Proteomes" id="UP000280960"/>
    </source>
</evidence>
<keyword evidence="14" id="KW-0670">Pyruvate</keyword>
<dbReference type="Proteomes" id="UP000280960">
    <property type="component" value="Chromosome"/>
</dbReference>
<dbReference type="EMBL" id="CP033169">
    <property type="protein sequence ID" value="AYO29352.1"/>
    <property type="molecule type" value="Genomic_DNA"/>
</dbReference>
<dbReference type="PANTHER" id="PTHR30031">
    <property type="entry name" value="PHOSPHOENOLPYRUVATE CARBOXYKINASE ATP"/>
    <property type="match status" value="1"/>
</dbReference>
<feature type="binding site" evidence="13">
    <location>
        <begin position="227"/>
        <end position="235"/>
    </location>
    <ligand>
        <name>ATP</name>
        <dbReference type="ChEBI" id="CHEBI:30616"/>
    </ligand>
</feature>
<evidence type="ECO:0000256" key="2">
    <source>
        <dbReference type="ARBA" id="ARBA00006052"/>
    </source>
</evidence>
<gene>
    <name evidence="13 14" type="primary">pckA</name>
    <name evidence="14" type="ORF">D2962_00900</name>
</gene>
<keyword evidence="11 13" id="KW-0456">Lyase</keyword>
<evidence type="ECO:0000256" key="1">
    <source>
        <dbReference type="ARBA" id="ARBA00004742"/>
    </source>
</evidence>
<keyword evidence="15" id="KW-1185">Reference proteome</keyword>
<dbReference type="InterPro" id="IPR001272">
    <property type="entry name" value="PEP_carboxykinase_ATP"/>
</dbReference>
<keyword evidence="7 13" id="KW-0547">Nucleotide-binding</keyword>
<feature type="binding site" evidence="13">
    <location>
        <position position="438"/>
    </location>
    <ligand>
        <name>ATP</name>
        <dbReference type="ChEBI" id="CHEBI:30616"/>
    </ligand>
</feature>
<dbReference type="NCBIfam" id="TIGR00224">
    <property type="entry name" value="pckA"/>
    <property type="match status" value="1"/>
</dbReference>
<evidence type="ECO:0000256" key="6">
    <source>
        <dbReference type="ARBA" id="ARBA00022723"/>
    </source>
</evidence>
<dbReference type="SUPFAM" id="SSF68923">
    <property type="entry name" value="PEP carboxykinase N-terminal domain"/>
    <property type="match status" value="1"/>
</dbReference>
<dbReference type="Gene3D" id="2.170.8.10">
    <property type="entry name" value="Phosphoenolpyruvate Carboxykinase, domain 2"/>
    <property type="match status" value="1"/>
</dbReference>
<keyword evidence="6 13" id="KW-0479">Metal-binding</keyword>
<evidence type="ECO:0000256" key="7">
    <source>
        <dbReference type="ARBA" id="ARBA00022741"/>
    </source>
</evidence>
<dbReference type="GO" id="GO:0046872">
    <property type="term" value="F:metal ion binding"/>
    <property type="evidence" value="ECO:0007669"/>
    <property type="project" value="UniProtKB-KW"/>
</dbReference>
<comment type="similarity">
    <text evidence="2 13">Belongs to the phosphoenolpyruvate carboxykinase (ATP) family.</text>
</comment>
<dbReference type="NCBIfam" id="NF006820">
    <property type="entry name" value="PRK09344.1-2"/>
    <property type="match status" value="1"/>
</dbReference>
<feature type="binding site" evidence="13">
    <location>
        <position position="192"/>
    </location>
    <ligand>
        <name>Mn(2+)</name>
        <dbReference type="ChEBI" id="CHEBI:29035"/>
    </ligand>
</feature>
<feature type="binding site" evidence="13">
    <location>
        <position position="313"/>
    </location>
    <ligand>
        <name>substrate</name>
    </ligand>
</feature>
<dbReference type="AlphaFoldDB" id="A0A3G2R1N4"/>
<comment type="function">
    <text evidence="13">Involved in the gluconeogenesis. Catalyzes the conversion of oxaloacetate (OAA) to phosphoenolpyruvate (PEP) through direct phosphoryl transfer between the nucleoside triphosphate and OAA.</text>
</comment>
<dbReference type="EC" id="4.1.1.49" evidence="3 13"/>
<dbReference type="RefSeq" id="WP_122013838.1">
    <property type="nucleotide sequence ID" value="NZ_CP033169.1"/>
</dbReference>
<dbReference type="SUPFAM" id="SSF53795">
    <property type="entry name" value="PEP carboxykinase-like"/>
    <property type="match status" value="1"/>
</dbReference>
<dbReference type="InterPro" id="IPR013035">
    <property type="entry name" value="PEP_carboxykinase_C"/>
</dbReference>
<comment type="pathway">
    <text evidence="1 13">Carbohydrate biosynthesis; gluconeogenesis.</text>
</comment>
<dbReference type="HAMAP" id="MF_00453">
    <property type="entry name" value="PEPCK_ATP"/>
    <property type="match status" value="1"/>
</dbReference>
<dbReference type="Pfam" id="PF01293">
    <property type="entry name" value="PEPCK_ATP"/>
    <property type="match status" value="1"/>
</dbReference>
<name>A0A3G2R1N4_9FIRM</name>
<evidence type="ECO:0000313" key="14">
    <source>
        <dbReference type="EMBL" id="AYO29352.1"/>
    </source>
</evidence>
<comment type="cofactor">
    <cofactor evidence="13">
        <name>Mn(2+)</name>
        <dbReference type="ChEBI" id="CHEBI:29035"/>
    </cofactor>
    <text evidence="13">Binds 1 Mn(2+) ion per subunit.</text>
</comment>
<protein>
    <recommendedName>
        <fullName evidence="3 13">Phosphoenolpyruvate carboxykinase (ATP)</fullName>
        <shortName evidence="13">PCK</shortName>
        <shortName evidence="13">PEP carboxykinase</shortName>
        <shortName evidence="13">PEPCK</shortName>
        <ecNumber evidence="3 13">4.1.1.49</ecNumber>
    </recommendedName>
</protein>
<dbReference type="NCBIfam" id="NF006821">
    <property type="entry name" value="PRK09344.1-3"/>
    <property type="match status" value="1"/>
</dbReference>
<keyword evidence="5 13" id="KW-0963">Cytoplasm</keyword>
<evidence type="ECO:0000256" key="13">
    <source>
        <dbReference type="HAMAP-Rule" id="MF_00453"/>
    </source>
</evidence>
<sequence>MEKLAKIGLTNVKQVYKNLSVPRLIEEALKRKEGFLTDSGALNVYTGKYTGRSPNDKFIVDEPSVHDDIWWGNNKPISPEKFEKLLHRLQAYLQNRDLFIFDGFVGADPKLRLPIRVINEYAYQNLFAHQLFLRPTDEELKTHDPQFTVIAAPGFKAIPELDGTNSEAFIIISFEKKLIIIGGTHYAGEIKKSIFSIMNYLMPKKGVLSMHCSANMGGDGSTALFFGLSGTGKTTLSADPDRMLIGDDEHGWSDDGIFNFEGGCYAKCINLTEEREPQIYRAIKFGAVLENVVIDEEKRIPDYDSDRVTENTRAAYPVDFIPGAVIPGVGGHPKTVVFLTADAFGVLPPIAKLSREQAMYYFISGYTSKLAGTERGITEPQATFSSCFGAPFLPLSPMVYAKLLGERIEKYDANVFLVNTGWTGGPYGVGNRMNLKYTRAMIKAALNGELDNVAYEQDPIFNLMIPKTCPGVPENVLNPRNTWQDKAAYDETAKKLAASFKKNIGKFEGIAPEVLAAGPKLEV</sequence>
<feature type="binding site" evidence="13">
    <location>
        <position position="52"/>
    </location>
    <ligand>
        <name>substrate</name>
    </ligand>
</feature>
<dbReference type="GO" id="GO:0004612">
    <property type="term" value="F:phosphoenolpyruvate carboxykinase (ATP) activity"/>
    <property type="evidence" value="ECO:0007669"/>
    <property type="project" value="UniProtKB-UniRule"/>
</dbReference>
<dbReference type="GO" id="GO:0005524">
    <property type="term" value="F:ATP binding"/>
    <property type="evidence" value="ECO:0007669"/>
    <property type="project" value="UniProtKB-UniRule"/>
</dbReference>
<dbReference type="FunFam" id="2.170.8.10:FF:000001">
    <property type="entry name" value="Phosphoenolpyruvate carboxykinase (ATP)"/>
    <property type="match status" value="1"/>
</dbReference>
<comment type="caution">
    <text evidence="13">Lacks conserved residue(s) required for the propagation of feature annotation.</text>
</comment>
<dbReference type="PANTHER" id="PTHR30031:SF0">
    <property type="entry name" value="PHOSPHOENOLPYRUVATE CARBOXYKINASE (ATP)"/>
    <property type="match status" value="1"/>
</dbReference>
<dbReference type="CDD" id="cd00484">
    <property type="entry name" value="PEPCK_ATP"/>
    <property type="match status" value="1"/>
</dbReference>
<feature type="binding site" evidence="13">
    <location>
        <position position="248"/>
    </location>
    <ligand>
        <name>Mn(2+)</name>
        <dbReference type="ChEBI" id="CHEBI:29035"/>
    </ligand>
</feature>
<feature type="binding site" evidence="13">
    <location>
        <position position="211"/>
    </location>
    <ligand>
        <name>Mn(2+)</name>
        <dbReference type="ChEBI" id="CHEBI:29035"/>
    </ligand>
</feature>
<feature type="binding site" evidence="13">
    <location>
        <position position="192"/>
    </location>
    <ligand>
        <name>substrate</name>
    </ligand>
</feature>
<evidence type="ECO:0000256" key="4">
    <source>
        <dbReference type="ARBA" id="ARBA00022432"/>
    </source>
</evidence>
<dbReference type="GO" id="GO:0006094">
    <property type="term" value="P:gluconeogenesis"/>
    <property type="evidence" value="ECO:0007669"/>
    <property type="project" value="UniProtKB-UniRule"/>
</dbReference>
<keyword evidence="8 13" id="KW-0210">Decarboxylase</keyword>
<feature type="binding site" evidence="13">
    <location>
        <position position="211"/>
    </location>
    <ligand>
        <name>ATP</name>
        <dbReference type="ChEBI" id="CHEBI:30616"/>
    </ligand>
</feature>
<comment type="subcellular location">
    <subcellularLocation>
        <location evidence="13">Cytoplasm</location>
    </subcellularLocation>
</comment>